<keyword evidence="1 9" id="KW-0004">4Fe-4S</keyword>
<dbReference type="NCBIfam" id="TIGR00276">
    <property type="entry name" value="tRNA epoxyqueuosine(34) reductase QueG"/>
    <property type="match status" value="1"/>
</dbReference>
<dbReference type="Gene3D" id="3.30.70.20">
    <property type="match status" value="1"/>
</dbReference>
<comment type="similarity">
    <text evidence="9">Belongs to the QueG family.</text>
</comment>
<name>A0ABU2WLA7_9GAMM</name>
<proteinExistence type="inferred from homology"/>
<comment type="caution">
    <text evidence="9">Lacks conserved residue(s) required for the propagation of feature annotation.</text>
</comment>
<feature type="binding site" evidence="9">
    <location>
        <position position="165"/>
    </location>
    <ligand>
        <name>cob(II)alamin</name>
        <dbReference type="ChEBI" id="CHEBI:16304"/>
    </ligand>
</feature>
<dbReference type="Pfam" id="PF13484">
    <property type="entry name" value="Fer4_16"/>
    <property type="match status" value="1"/>
</dbReference>
<dbReference type="EC" id="1.17.99.6" evidence="9"/>
<evidence type="ECO:0000256" key="5">
    <source>
        <dbReference type="ARBA" id="ARBA00022785"/>
    </source>
</evidence>
<evidence type="ECO:0000256" key="9">
    <source>
        <dbReference type="HAMAP-Rule" id="MF_00916"/>
    </source>
</evidence>
<comment type="subunit">
    <text evidence="9">Monomer.</text>
</comment>
<dbReference type="Pfam" id="PF08331">
    <property type="entry name" value="QueG_DUF1730"/>
    <property type="match status" value="1"/>
</dbReference>
<keyword evidence="7 9" id="KW-0408">Iron</keyword>
<sequence length="359" mass="40264">MPTSIEADRPALNALPERILAWAQDLGFSDAAVSRVQLQKDEHHLRHWLEQGYHGSMGYMNRNPAQRSRPAELREGTVSVISARMDYWPVGADAQSVLDDPRKGYIARYTLGRDYHRTVRGRLLKLAARIGEEIEPHGYRVFSDSAPSLEKALARDAGLGWIGKNTLLLNRKAGSYFLLGEIYTDLPLAASDAAPRSHCGSCQACIDICPTRAIVAPYQLDARRCISYLTIEHRGSIPLEFREAIGNRIFGCDDCQIVCPWNRYARPAEVPDFNVRHGFDAPSLVELFSWEEDEYLRRTEGMALRRGGYGNWLRNLAVALGNAPREPGIIEALKARADDANAIVREHVHWALQRHGLAV</sequence>
<organism evidence="11 12">
    <name type="scientific">Banduia mediterranea</name>
    <dbReference type="NCBI Taxonomy" id="3075609"/>
    <lineage>
        <taxon>Bacteria</taxon>
        <taxon>Pseudomonadati</taxon>
        <taxon>Pseudomonadota</taxon>
        <taxon>Gammaproteobacteria</taxon>
        <taxon>Nevskiales</taxon>
        <taxon>Algiphilaceae</taxon>
        <taxon>Banduia</taxon>
    </lineage>
</organism>
<keyword evidence="12" id="KW-1185">Reference proteome</keyword>
<feature type="active site" description="Proton donor" evidence="9">
    <location>
        <position position="144"/>
    </location>
</feature>
<evidence type="ECO:0000256" key="6">
    <source>
        <dbReference type="ARBA" id="ARBA00023002"/>
    </source>
</evidence>
<comment type="function">
    <text evidence="9">Catalyzes the conversion of epoxyqueuosine (oQ) to queuosine (Q), which is a hypermodified base found in the wobble positions of tRNA(Asp), tRNA(Asn), tRNA(His) and tRNA(Tyr).</text>
</comment>
<dbReference type="InterPro" id="IPR004453">
    <property type="entry name" value="QueG"/>
</dbReference>
<feature type="domain" description="4Fe-4S ferredoxin-type" evidence="10">
    <location>
        <begin position="189"/>
        <end position="219"/>
    </location>
</feature>
<keyword evidence="3 9" id="KW-0819">tRNA processing</keyword>
<dbReference type="PROSITE" id="PS00198">
    <property type="entry name" value="4FE4S_FER_1"/>
    <property type="match status" value="1"/>
</dbReference>
<evidence type="ECO:0000256" key="4">
    <source>
        <dbReference type="ARBA" id="ARBA00022723"/>
    </source>
</evidence>
<evidence type="ECO:0000313" key="11">
    <source>
        <dbReference type="EMBL" id="MDT0498668.1"/>
    </source>
</evidence>
<feature type="binding site" evidence="9">
    <location>
        <position position="67"/>
    </location>
    <ligand>
        <name>cob(II)alamin</name>
        <dbReference type="ChEBI" id="CHEBI:16304"/>
    </ligand>
</feature>
<evidence type="ECO:0000313" key="12">
    <source>
        <dbReference type="Proteomes" id="UP001254608"/>
    </source>
</evidence>
<keyword evidence="4 9" id="KW-0479">Metal-binding</keyword>
<dbReference type="PANTHER" id="PTHR30002:SF4">
    <property type="entry name" value="EPOXYQUEUOSINE REDUCTASE"/>
    <property type="match status" value="1"/>
</dbReference>
<reference evidence="11 12" key="1">
    <citation type="submission" date="2023-09" db="EMBL/GenBank/DDBJ databases">
        <authorList>
            <person name="Rey-Velasco X."/>
        </authorList>
    </citation>
    <scope>NUCLEOTIDE SEQUENCE [LARGE SCALE GENOMIC DNA]</scope>
    <source>
        <strain evidence="11 12">W345</strain>
    </source>
</reference>
<comment type="cofactor">
    <cofactor evidence="9">
        <name>cob(II)alamin</name>
        <dbReference type="ChEBI" id="CHEBI:16304"/>
    </cofactor>
</comment>
<comment type="catalytic activity">
    <reaction evidence="9">
        <text>epoxyqueuosine(34) in tRNA + AH2 = queuosine(34) in tRNA + A + H2O</text>
        <dbReference type="Rhea" id="RHEA:32159"/>
        <dbReference type="Rhea" id="RHEA-COMP:18571"/>
        <dbReference type="Rhea" id="RHEA-COMP:18582"/>
        <dbReference type="ChEBI" id="CHEBI:13193"/>
        <dbReference type="ChEBI" id="CHEBI:15377"/>
        <dbReference type="ChEBI" id="CHEBI:17499"/>
        <dbReference type="ChEBI" id="CHEBI:194431"/>
        <dbReference type="ChEBI" id="CHEBI:194443"/>
        <dbReference type="EC" id="1.17.99.6"/>
    </reaction>
</comment>
<feature type="binding site" evidence="9">
    <location>
        <position position="252"/>
    </location>
    <ligand>
        <name>[4Fe-4S] cluster</name>
        <dbReference type="ChEBI" id="CHEBI:49883"/>
        <label>2</label>
    </ligand>
</feature>
<comment type="caution">
    <text evidence="11">The sequence shown here is derived from an EMBL/GenBank/DDBJ whole genome shotgun (WGS) entry which is preliminary data.</text>
</comment>
<dbReference type="RefSeq" id="WP_311366080.1">
    <property type="nucleotide sequence ID" value="NZ_JAVRIC010000024.1"/>
</dbReference>
<feature type="binding site" evidence="9">
    <location>
        <position position="225"/>
    </location>
    <ligand>
        <name>[4Fe-4S] cluster</name>
        <dbReference type="ChEBI" id="CHEBI:49883"/>
        <label>2</label>
    </ligand>
</feature>
<feature type="binding site" evidence="9">
    <location>
        <position position="205"/>
    </location>
    <ligand>
        <name>[4Fe-4S] cluster</name>
        <dbReference type="ChEBI" id="CHEBI:49883"/>
        <label>1</label>
    </ligand>
</feature>
<dbReference type="InterPro" id="IPR017896">
    <property type="entry name" value="4Fe4S_Fe-S-bd"/>
</dbReference>
<dbReference type="HAMAP" id="MF_00916">
    <property type="entry name" value="QueG"/>
    <property type="match status" value="1"/>
</dbReference>
<feature type="binding site" evidence="9">
    <location>
        <position position="168"/>
    </location>
    <ligand>
        <name>cob(II)alamin</name>
        <dbReference type="ChEBI" id="CHEBI:16304"/>
    </ligand>
</feature>
<feature type="binding site" evidence="9">
    <location>
        <position position="259"/>
    </location>
    <ligand>
        <name>[4Fe-4S] cluster</name>
        <dbReference type="ChEBI" id="CHEBI:49883"/>
        <label>1</label>
    </ligand>
</feature>
<protein>
    <recommendedName>
        <fullName evidence="9">Epoxyqueuosine reductase</fullName>
        <ecNumber evidence="9">1.17.99.6</ecNumber>
    </recommendedName>
    <alternativeName>
        <fullName evidence="9">Queuosine biosynthesis protein QueG</fullName>
    </alternativeName>
</protein>
<feature type="binding site" evidence="9">
    <location>
        <position position="179"/>
    </location>
    <ligand>
        <name>cob(II)alamin</name>
        <dbReference type="ChEBI" id="CHEBI:16304"/>
    </ligand>
</feature>
<evidence type="ECO:0000259" key="10">
    <source>
        <dbReference type="PROSITE" id="PS51379"/>
    </source>
</evidence>
<comment type="subcellular location">
    <subcellularLocation>
        <location evidence="9">Cytoplasm</location>
    </subcellularLocation>
</comment>
<feature type="binding site" evidence="9">
    <location>
        <position position="227"/>
    </location>
    <ligand>
        <name>cob(II)alamin</name>
        <dbReference type="ChEBI" id="CHEBI:16304"/>
    </ligand>
</feature>
<dbReference type="EMBL" id="JAVRIC010000024">
    <property type="protein sequence ID" value="MDT0498668.1"/>
    <property type="molecule type" value="Genomic_DNA"/>
</dbReference>
<evidence type="ECO:0000256" key="3">
    <source>
        <dbReference type="ARBA" id="ARBA00022694"/>
    </source>
</evidence>
<accession>A0ABU2WLA7</accession>
<feature type="binding site" evidence="9">
    <location>
        <position position="202"/>
    </location>
    <ligand>
        <name>[4Fe-4S] cluster</name>
        <dbReference type="ChEBI" id="CHEBI:49883"/>
        <label>1</label>
    </ligand>
</feature>
<comment type="cofactor">
    <cofactor evidence="9">
        <name>[4Fe-4S] cluster</name>
        <dbReference type="ChEBI" id="CHEBI:49883"/>
    </cofactor>
    <text evidence="9">Binds 2 [4Fe-4S] clusters per monomer.</text>
</comment>
<feature type="binding site" evidence="9">
    <location>
        <begin position="252"/>
        <end position="253"/>
    </location>
    <ligand>
        <name>cob(II)alamin</name>
        <dbReference type="ChEBI" id="CHEBI:16304"/>
    </ligand>
</feature>
<keyword evidence="2 9" id="KW-0963">Cytoplasm</keyword>
<evidence type="ECO:0000256" key="8">
    <source>
        <dbReference type="ARBA" id="ARBA00023014"/>
    </source>
</evidence>
<keyword evidence="9" id="KW-0846">Cobalamin</keyword>
<dbReference type="InterPro" id="IPR013542">
    <property type="entry name" value="QueG_DUF1730"/>
</dbReference>
<comment type="pathway">
    <text evidence="9">tRNA modification; tRNA-queuosine biosynthesis.</text>
</comment>
<keyword evidence="6 9" id="KW-0560">Oxidoreductase</keyword>
<keyword evidence="8 9" id="KW-0411">Iron-sulfur</keyword>
<feature type="binding site" evidence="9">
    <location>
        <position position="144"/>
    </location>
    <ligand>
        <name>cob(II)alamin</name>
        <dbReference type="ChEBI" id="CHEBI:16304"/>
    </ligand>
</feature>
<feature type="binding site" evidence="9">
    <location>
        <position position="209"/>
    </location>
    <ligand>
        <name>[4Fe-4S] cluster</name>
        <dbReference type="ChEBI" id="CHEBI:49883"/>
        <label>2</label>
    </ligand>
</feature>
<keyword evidence="5 9" id="KW-0671">Queuosine biosynthesis</keyword>
<evidence type="ECO:0000256" key="2">
    <source>
        <dbReference type="ARBA" id="ARBA00022490"/>
    </source>
</evidence>
<dbReference type="PROSITE" id="PS51379">
    <property type="entry name" value="4FE4S_FER_2"/>
    <property type="match status" value="1"/>
</dbReference>
<dbReference type="PANTHER" id="PTHR30002">
    <property type="entry name" value="EPOXYQUEUOSINE REDUCTASE"/>
    <property type="match status" value="1"/>
</dbReference>
<feature type="binding site" evidence="9">
    <location>
        <position position="255"/>
    </location>
    <ligand>
        <name>[4Fe-4S] cluster</name>
        <dbReference type="ChEBI" id="CHEBI:49883"/>
        <label>2</label>
    </ligand>
</feature>
<dbReference type="GO" id="GO:0052693">
    <property type="term" value="F:epoxyqueuosine reductase activity"/>
    <property type="evidence" value="ECO:0007669"/>
    <property type="project" value="UniProtKB-EC"/>
</dbReference>
<dbReference type="SUPFAM" id="SSF46548">
    <property type="entry name" value="alpha-helical ferredoxin"/>
    <property type="match status" value="1"/>
</dbReference>
<keyword evidence="9" id="KW-0170">Cobalt</keyword>
<feature type="binding site" evidence="9">
    <location>
        <position position="199"/>
    </location>
    <ligand>
        <name>[4Fe-4S] cluster</name>
        <dbReference type="ChEBI" id="CHEBI:49883"/>
        <label>1</label>
    </ligand>
</feature>
<evidence type="ECO:0000256" key="7">
    <source>
        <dbReference type="ARBA" id="ARBA00023004"/>
    </source>
</evidence>
<evidence type="ECO:0000256" key="1">
    <source>
        <dbReference type="ARBA" id="ARBA00022485"/>
    </source>
</evidence>
<dbReference type="InterPro" id="IPR017900">
    <property type="entry name" value="4Fe4S_Fe_S_CS"/>
</dbReference>
<gene>
    <name evidence="9 11" type="primary">queG</name>
    <name evidence="11" type="ORF">RM530_15065</name>
</gene>
<dbReference type="Proteomes" id="UP001254608">
    <property type="component" value="Unassembled WGS sequence"/>
</dbReference>